<comment type="caution">
    <text evidence="7">The sequence shown here is derived from an EMBL/GenBank/DDBJ whole genome shotgun (WGS) entry which is preliminary data.</text>
</comment>
<evidence type="ECO:0000256" key="1">
    <source>
        <dbReference type="ARBA" id="ARBA00004651"/>
    </source>
</evidence>
<evidence type="ECO:0000256" key="4">
    <source>
        <dbReference type="ARBA" id="ARBA00022989"/>
    </source>
</evidence>
<keyword evidence="5 6" id="KW-0472">Membrane</keyword>
<dbReference type="PANTHER" id="PTHR30250">
    <property type="entry name" value="PST FAMILY PREDICTED COLANIC ACID TRANSPORTER"/>
    <property type="match status" value="1"/>
</dbReference>
<gene>
    <name evidence="7" type="ORF">VSR74_19925</name>
</gene>
<protein>
    <submittedName>
        <fullName evidence="7">Lipopolysaccharide biosynthesis protein</fullName>
    </submittedName>
</protein>
<evidence type="ECO:0000256" key="5">
    <source>
        <dbReference type="ARBA" id="ARBA00023136"/>
    </source>
</evidence>
<feature type="transmembrane region" description="Helical" evidence="6">
    <location>
        <begin position="31"/>
        <end position="59"/>
    </location>
</feature>
<name>A0ABV0HNW2_9ENTR</name>
<keyword evidence="2" id="KW-1003">Cell membrane</keyword>
<evidence type="ECO:0000256" key="3">
    <source>
        <dbReference type="ARBA" id="ARBA00022692"/>
    </source>
</evidence>
<feature type="transmembrane region" description="Helical" evidence="6">
    <location>
        <begin position="355"/>
        <end position="372"/>
    </location>
</feature>
<dbReference type="PANTHER" id="PTHR30250:SF31">
    <property type="entry name" value="INNER MEMBRANE PROTEIN YGHQ"/>
    <property type="match status" value="1"/>
</dbReference>
<dbReference type="Proteomes" id="UP001444146">
    <property type="component" value="Unassembled WGS sequence"/>
</dbReference>
<feature type="transmembrane region" description="Helical" evidence="6">
    <location>
        <begin position="312"/>
        <end position="335"/>
    </location>
</feature>
<keyword evidence="4 6" id="KW-1133">Transmembrane helix</keyword>
<evidence type="ECO:0000313" key="7">
    <source>
        <dbReference type="EMBL" id="MEO3992068.1"/>
    </source>
</evidence>
<proteinExistence type="predicted"/>
<accession>A0ABV0HNW2</accession>
<dbReference type="InterPro" id="IPR002797">
    <property type="entry name" value="Polysacc_synth"/>
</dbReference>
<evidence type="ECO:0000256" key="2">
    <source>
        <dbReference type="ARBA" id="ARBA00022475"/>
    </source>
</evidence>
<keyword evidence="3 6" id="KW-0812">Transmembrane</keyword>
<comment type="subcellular location">
    <subcellularLocation>
        <location evidence="1">Cell membrane</location>
        <topology evidence="1">Multi-pass membrane protein</topology>
    </subcellularLocation>
</comment>
<sequence>MADFITMKNWFSDGAFRTIIRNSAYLGSSNVVSALLGLLALSCAGQGMTPALFGVLVVIQSYAKSISDFIKFQTWQLVVQYGTPALANNNPQQFRDVVSFSFGLDIASGAVAIVGGMALLPFLSDSMGLDAQSFWLAMLYCTLIPSMASSTPTGILRAVDRFDLIAIQQATRPFLRAAGSVIAWWGEYGFAGFVIAWYISNLVGGTMYWWFAARELRRRNIQGALRPRLFASARRIPGAWGFVWSTNIAHSIWSARNSCSTVLVGIVLGPAAAGLFKIAMTFFDAAGTPAGLLGKSFYPEIMRLDPRSKRPWLLGVRSALLAGGIGIAIALLVVVVGKPLISLVFGAKYLEAYDLIQVMLAAIIISMLGFPQESLLLMAGKQRAFLVAQTFASAGYLILLIALSHIFGVMGAAFAYFFGQCLDVLFSLGPTLRAYFQRHLLVFKESTERNQ</sequence>
<dbReference type="InterPro" id="IPR050833">
    <property type="entry name" value="Poly_Biosynth_Transport"/>
</dbReference>
<keyword evidence="8" id="KW-1185">Reference proteome</keyword>
<evidence type="ECO:0000313" key="8">
    <source>
        <dbReference type="Proteomes" id="UP001444146"/>
    </source>
</evidence>
<dbReference type="EMBL" id="JAYMYY010000008">
    <property type="protein sequence ID" value="MEO3992068.1"/>
    <property type="molecule type" value="Genomic_DNA"/>
</dbReference>
<dbReference type="Pfam" id="PF01943">
    <property type="entry name" value="Polysacc_synt"/>
    <property type="match status" value="1"/>
</dbReference>
<feature type="transmembrane region" description="Helical" evidence="6">
    <location>
        <begin position="102"/>
        <end position="123"/>
    </location>
</feature>
<organism evidence="7 8">
    <name type="scientific">Pseudocitrobacter cyperus</name>
    <dbReference type="NCBI Taxonomy" id="3112843"/>
    <lineage>
        <taxon>Bacteria</taxon>
        <taxon>Pseudomonadati</taxon>
        <taxon>Pseudomonadota</taxon>
        <taxon>Gammaproteobacteria</taxon>
        <taxon>Enterobacterales</taxon>
        <taxon>Enterobacteriaceae</taxon>
        <taxon>Pseudocitrobacter</taxon>
    </lineage>
</organism>
<evidence type="ECO:0000256" key="6">
    <source>
        <dbReference type="SAM" id="Phobius"/>
    </source>
</evidence>
<reference evidence="7 8" key="1">
    <citation type="submission" date="2024-01" db="EMBL/GenBank/DDBJ databases">
        <title>Pseudocitrobacter sp. Endophytic strain Cyp-38L.</title>
        <authorList>
            <person name="Amer M.A."/>
            <person name="Hamed S.M."/>
        </authorList>
    </citation>
    <scope>NUCLEOTIDE SEQUENCE [LARGE SCALE GENOMIC DNA]</scope>
    <source>
        <strain evidence="7 8">Cyp38S</strain>
    </source>
</reference>